<keyword evidence="4 8" id="KW-1003">Cell membrane</keyword>
<dbReference type="Pfam" id="PF01925">
    <property type="entry name" value="TauE"/>
    <property type="match status" value="1"/>
</dbReference>
<evidence type="ECO:0000256" key="5">
    <source>
        <dbReference type="ARBA" id="ARBA00022692"/>
    </source>
</evidence>
<dbReference type="PANTHER" id="PTHR30269:SF37">
    <property type="entry name" value="MEMBRANE TRANSPORTER PROTEIN"/>
    <property type="match status" value="1"/>
</dbReference>
<evidence type="ECO:0000313" key="9">
    <source>
        <dbReference type="EMBL" id="NJP38329.1"/>
    </source>
</evidence>
<feature type="transmembrane region" description="Helical" evidence="8">
    <location>
        <begin position="173"/>
        <end position="190"/>
    </location>
</feature>
<feature type="transmembrane region" description="Helical" evidence="8">
    <location>
        <begin position="128"/>
        <end position="161"/>
    </location>
</feature>
<evidence type="ECO:0000256" key="3">
    <source>
        <dbReference type="ARBA" id="ARBA00022448"/>
    </source>
</evidence>
<proteinExistence type="inferred from homology"/>
<feature type="transmembrane region" description="Helical" evidence="8">
    <location>
        <begin position="196"/>
        <end position="215"/>
    </location>
</feature>
<feature type="transmembrane region" description="Helical" evidence="8">
    <location>
        <begin position="6"/>
        <end position="31"/>
    </location>
</feature>
<dbReference type="PANTHER" id="PTHR30269">
    <property type="entry name" value="TRANSMEMBRANE PROTEIN YFCA"/>
    <property type="match status" value="1"/>
</dbReference>
<dbReference type="InterPro" id="IPR052017">
    <property type="entry name" value="TSUP"/>
</dbReference>
<comment type="subcellular location">
    <subcellularLocation>
        <location evidence="1 8">Cell membrane</location>
        <topology evidence="1 8">Multi-pass membrane protein</topology>
    </subcellularLocation>
</comment>
<evidence type="ECO:0000256" key="4">
    <source>
        <dbReference type="ARBA" id="ARBA00022475"/>
    </source>
</evidence>
<keyword evidence="10" id="KW-1185">Reference proteome</keyword>
<dbReference type="AlphaFoldDB" id="A0A969PVM3"/>
<evidence type="ECO:0000256" key="7">
    <source>
        <dbReference type="ARBA" id="ARBA00023136"/>
    </source>
</evidence>
<dbReference type="InterPro" id="IPR002781">
    <property type="entry name" value="TM_pro_TauE-like"/>
</dbReference>
<evidence type="ECO:0000256" key="1">
    <source>
        <dbReference type="ARBA" id="ARBA00004651"/>
    </source>
</evidence>
<organism evidence="9 10">
    <name type="scientific">Alkalicoccus luteus</name>
    <dbReference type="NCBI Taxonomy" id="1237094"/>
    <lineage>
        <taxon>Bacteria</taxon>
        <taxon>Bacillati</taxon>
        <taxon>Bacillota</taxon>
        <taxon>Bacilli</taxon>
        <taxon>Bacillales</taxon>
        <taxon>Bacillaceae</taxon>
        <taxon>Alkalicoccus</taxon>
    </lineage>
</organism>
<feature type="transmembrane region" description="Helical" evidence="8">
    <location>
        <begin position="66"/>
        <end position="89"/>
    </location>
</feature>
<name>A0A969PVM3_9BACI</name>
<gene>
    <name evidence="9" type="ORF">HCN83_12105</name>
</gene>
<evidence type="ECO:0000313" key="10">
    <source>
        <dbReference type="Proteomes" id="UP000752012"/>
    </source>
</evidence>
<dbReference type="GO" id="GO:0005886">
    <property type="term" value="C:plasma membrane"/>
    <property type="evidence" value="ECO:0007669"/>
    <property type="project" value="UniProtKB-SubCell"/>
</dbReference>
<feature type="transmembrane region" description="Helical" evidence="8">
    <location>
        <begin position="101"/>
        <end position="122"/>
    </location>
</feature>
<evidence type="ECO:0000256" key="6">
    <source>
        <dbReference type="ARBA" id="ARBA00022989"/>
    </source>
</evidence>
<dbReference type="EMBL" id="JAATHJ010000020">
    <property type="protein sequence ID" value="NJP38329.1"/>
    <property type="molecule type" value="Genomic_DNA"/>
</dbReference>
<evidence type="ECO:0000256" key="2">
    <source>
        <dbReference type="ARBA" id="ARBA00009142"/>
    </source>
</evidence>
<comment type="caution">
    <text evidence="9">The sequence shown here is derived from an EMBL/GenBank/DDBJ whole genome shotgun (WGS) entry which is preliminary data.</text>
</comment>
<dbReference type="Proteomes" id="UP000752012">
    <property type="component" value="Unassembled WGS sequence"/>
</dbReference>
<reference evidence="9 10" key="1">
    <citation type="submission" date="2020-03" db="EMBL/GenBank/DDBJ databases">
        <title>Assessment of the enzymatic potential of alkaline-tolerant lipase obtained from Bacillus luteus H11 (technogenic soil) for the bioremediation of saline soils contaminated with petroleum substances.</title>
        <authorList>
            <person name="Kalwasinska A."/>
        </authorList>
    </citation>
    <scope>NUCLEOTIDE SEQUENCE [LARGE SCALE GENOMIC DNA]</scope>
    <source>
        <strain evidence="9 10">H11</strain>
    </source>
</reference>
<keyword evidence="7 8" id="KW-0472">Membrane</keyword>
<evidence type="ECO:0000256" key="8">
    <source>
        <dbReference type="RuleBase" id="RU363041"/>
    </source>
</evidence>
<feature type="transmembrane region" description="Helical" evidence="8">
    <location>
        <begin position="43"/>
        <end position="60"/>
    </location>
</feature>
<keyword evidence="3" id="KW-0813">Transport</keyword>
<dbReference type="RefSeq" id="WP_168007701.1">
    <property type="nucleotide sequence ID" value="NZ_JAATHJ010000020.1"/>
</dbReference>
<protein>
    <recommendedName>
        <fullName evidence="8">Probable membrane transporter protein</fullName>
    </recommendedName>
</protein>
<keyword evidence="6 8" id="KW-1133">Transmembrane helix</keyword>
<sequence length="245" mass="26997">MWIELLLITIILLAGSFVQGVSGFGFGLIAMSFMPLIFTVKDSTLLVVSLALVVCTSIAWQLRRHIVWRSLLVILSAAFVGRFGGFLVLSAYGELDVMRDILGLFLLLVTAYLFFGSKYAQMLPKETIWIPVVFGFLGGFVGGIYAVGGPFFVVVMMLLFADSKYRYSANLQVTFFVTNLTTVLLHAFNGDFSSEFPFYFAVGLLTVLVGTRLGVACFKKLSQDNMRRIAGITVALAAVNLIFFQ</sequence>
<comment type="similarity">
    <text evidence="2 8">Belongs to the 4-toluene sulfonate uptake permease (TSUP) (TC 2.A.102) family.</text>
</comment>
<accession>A0A969PVM3</accession>
<keyword evidence="5 8" id="KW-0812">Transmembrane</keyword>